<dbReference type="RefSeq" id="WP_105041506.1">
    <property type="nucleotide sequence ID" value="NZ_PPSL01000015.1"/>
</dbReference>
<evidence type="ECO:0000313" key="5">
    <source>
        <dbReference type="Proteomes" id="UP000239872"/>
    </source>
</evidence>
<dbReference type="PROSITE" id="PS51257">
    <property type="entry name" value="PROKAR_LIPOPROTEIN"/>
    <property type="match status" value="1"/>
</dbReference>
<evidence type="ECO:0000256" key="2">
    <source>
        <dbReference type="SAM" id="Phobius"/>
    </source>
</evidence>
<organism evidence="4 5">
    <name type="scientific">Flavipsychrobacter stenotrophus</name>
    <dbReference type="NCBI Taxonomy" id="2077091"/>
    <lineage>
        <taxon>Bacteria</taxon>
        <taxon>Pseudomonadati</taxon>
        <taxon>Bacteroidota</taxon>
        <taxon>Chitinophagia</taxon>
        <taxon>Chitinophagales</taxon>
        <taxon>Chitinophagaceae</taxon>
        <taxon>Flavipsychrobacter</taxon>
    </lineage>
</organism>
<dbReference type="Proteomes" id="UP000239872">
    <property type="component" value="Unassembled WGS sequence"/>
</dbReference>
<feature type="compositionally biased region" description="Basic and acidic residues" evidence="1">
    <location>
        <begin position="271"/>
        <end position="283"/>
    </location>
</feature>
<dbReference type="EMBL" id="PPSL01000015">
    <property type="protein sequence ID" value="PQJ08742.1"/>
    <property type="molecule type" value="Genomic_DNA"/>
</dbReference>
<keyword evidence="2" id="KW-1133">Transmembrane helix</keyword>
<dbReference type="Pfam" id="PF03793">
    <property type="entry name" value="PASTA"/>
    <property type="match status" value="1"/>
</dbReference>
<protein>
    <recommendedName>
        <fullName evidence="3">PASTA domain-containing protein</fullName>
    </recommendedName>
</protein>
<dbReference type="SMART" id="SM00740">
    <property type="entry name" value="PASTA"/>
    <property type="match status" value="3"/>
</dbReference>
<dbReference type="AlphaFoldDB" id="A0A2S7SPC1"/>
<proteinExistence type="predicted"/>
<feature type="region of interest" description="Disordered" evidence="1">
    <location>
        <begin position="255"/>
        <end position="283"/>
    </location>
</feature>
<keyword evidence="5" id="KW-1185">Reference proteome</keyword>
<accession>A0A2S7SPC1</accession>
<evidence type="ECO:0000313" key="4">
    <source>
        <dbReference type="EMBL" id="PQJ08742.1"/>
    </source>
</evidence>
<dbReference type="PROSITE" id="PS51178">
    <property type="entry name" value="PASTA"/>
    <property type="match status" value="2"/>
</dbReference>
<keyword evidence="2" id="KW-0812">Transmembrane</keyword>
<keyword evidence="2" id="KW-0472">Membrane</keyword>
<feature type="transmembrane region" description="Helical" evidence="2">
    <location>
        <begin position="9"/>
        <end position="31"/>
    </location>
</feature>
<dbReference type="Gene3D" id="3.30.10.20">
    <property type="match status" value="2"/>
</dbReference>
<dbReference type="OrthoDB" id="9803895at2"/>
<dbReference type="InterPro" id="IPR005543">
    <property type="entry name" value="PASTA_dom"/>
</dbReference>
<sequence>MKEEVKRSFWFNFLVVAATFTGIYIIFFWALGCLTHHGEMVKIPNLKGKHMNEAIAQLHDMHFDVHVDSTYDPLAKPLAVLKQVPDTGSTVKSGRIVMITVNSVTPMRVPMPNLISLSFRSAEMLLKNNKMFVGDTTYVPDIARGAIKEQRFKGHAIRPGEMIPQGSRIDLVIGNGLGNTDLNVPDLVHMTVDEATAIVNANNLILNLVVESGSGEIYDTPNAFIIRQVQKPLNDAGQPSKIKMGDIIDVFIKQKPEPDDYEGGNKPPIEAVKDKTFDPEDGN</sequence>
<name>A0A2S7SPC1_9BACT</name>
<evidence type="ECO:0000256" key="1">
    <source>
        <dbReference type="SAM" id="MobiDB-lite"/>
    </source>
</evidence>
<comment type="caution">
    <text evidence="4">The sequence shown here is derived from an EMBL/GenBank/DDBJ whole genome shotgun (WGS) entry which is preliminary data.</text>
</comment>
<reference evidence="4 5" key="1">
    <citation type="submission" date="2018-01" db="EMBL/GenBank/DDBJ databases">
        <title>A novel member of the phylum Bacteroidetes isolated from glacier ice.</title>
        <authorList>
            <person name="Liu Q."/>
            <person name="Xin Y.-H."/>
        </authorList>
    </citation>
    <scope>NUCLEOTIDE SEQUENCE [LARGE SCALE GENOMIC DNA]</scope>
    <source>
        <strain evidence="4 5">RB1R16</strain>
    </source>
</reference>
<evidence type="ECO:0000259" key="3">
    <source>
        <dbReference type="PROSITE" id="PS51178"/>
    </source>
</evidence>
<dbReference type="CDD" id="cd06577">
    <property type="entry name" value="PASTA_pknB"/>
    <property type="match status" value="3"/>
</dbReference>
<gene>
    <name evidence="4" type="ORF">CJD36_022720</name>
</gene>
<feature type="domain" description="PASTA" evidence="3">
    <location>
        <begin position="105"/>
        <end position="175"/>
    </location>
</feature>
<feature type="domain" description="PASTA" evidence="3">
    <location>
        <begin position="38"/>
        <end position="103"/>
    </location>
</feature>